<dbReference type="KEGG" id="tco:Theco_0072"/>
<dbReference type="Pfam" id="PF00589">
    <property type="entry name" value="Phage_integrase"/>
    <property type="match status" value="1"/>
</dbReference>
<dbReference type="InterPro" id="IPR010998">
    <property type="entry name" value="Integrase_recombinase_N"/>
</dbReference>
<dbReference type="Pfam" id="PF02899">
    <property type="entry name" value="Phage_int_SAM_1"/>
    <property type="match status" value="1"/>
</dbReference>
<accession>L0E7T6</accession>
<evidence type="ECO:0000256" key="4">
    <source>
        <dbReference type="PROSITE-ProRule" id="PRU01248"/>
    </source>
</evidence>
<dbReference type="PANTHER" id="PTHR30349">
    <property type="entry name" value="PHAGE INTEGRASE-RELATED"/>
    <property type="match status" value="1"/>
</dbReference>
<dbReference type="SUPFAM" id="SSF56349">
    <property type="entry name" value="DNA breaking-rejoining enzymes"/>
    <property type="match status" value="1"/>
</dbReference>
<feature type="domain" description="Core-binding (CB)" evidence="6">
    <location>
        <begin position="17"/>
        <end position="102"/>
    </location>
</feature>
<dbReference type="AlphaFoldDB" id="L0E7T6"/>
<dbReference type="InterPro" id="IPR011010">
    <property type="entry name" value="DNA_brk_join_enz"/>
</dbReference>
<keyword evidence="8" id="KW-1185">Reference proteome</keyword>
<dbReference type="InterPro" id="IPR013762">
    <property type="entry name" value="Integrase-like_cat_sf"/>
</dbReference>
<dbReference type="STRING" id="717605.Theco_0072"/>
<evidence type="ECO:0000313" key="8">
    <source>
        <dbReference type="Proteomes" id="UP000010795"/>
    </source>
</evidence>
<dbReference type="PANTHER" id="PTHR30349:SF81">
    <property type="entry name" value="TYROSINE RECOMBINASE XERC"/>
    <property type="match status" value="1"/>
</dbReference>
<organism evidence="7 8">
    <name type="scientific">Thermobacillus composti (strain DSM 18247 / JCM 13945 / KWC4)</name>
    <dbReference type="NCBI Taxonomy" id="717605"/>
    <lineage>
        <taxon>Bacteria</taxon>
        <taxon>Bacillati</taxon>
        <taxon>Bacillota</taxon>
        <taxon>Bacilli</taxon>
        <taxon>Bacillales</taxon>
        <taxon>Paenibacillaceae</taxon>
        <taxon>Thermobacillus</taxon>
    </lineage>
</organism>
<protein>
    <submittedName>
        <fullName evidence="7">Site-specific recombinase XerD</fullName>
    </submittedName>
</protein>
<dbReference type="eggNOG" id="COG4974">
    <property type="taxonomic scope" value="Bacteria"/>
</dbReference>
<keyword evidence="3" id="KW-0233">DNA recombination</keyword>
<evidence type="ECO:0000259" key="5">
    <source>
        <dbReference type="PROSITE" id="PS51898"/>
    </source>
</evidence>
<evidence type="ECO:0000259" key="6">
    <source>
        <dbReference type="PROSITE" id="PS51900"/>
    </source>
</evidence>
<dbReference type="EMBL" id="CP003255">
    <property type="protein sequence ID" value="AGA56328.1"/>
    <property type="molecule type" value="Genomic_DNA"/>
</dbReference>
<reference evidence="8" key="1">
    <citation type="submission" date="2012-01" db="EMBL/GenBank/DDBJ databases">
        <title>Complete sequence of chromosome of Thermobacillus composti KWC4.</title>
        <authorList>
            <person name="Lucas S."/>
            <person name="Han J."/>
            <person name="Lapidus A."/>
            <person name="Cheng J.-F."/>
            <person name="Goodwin L."/>
            <person name="Pitluck S."/>
            <person name="Peters L."/>
            <person name="Ovchinnikova G."/>
            <person name="Teshima H."/>
            <person name="Detter J.C."/>
            <person name="Han C."/>
            <person name="Tapia R."/>
            <person name="Land M."/>
            <person name="Hauser L."/>
            <person name="Kyrpides N."/>
            <person name="Ivanova N."/>
            <person name="Pagani I."/>
            <person name="Anderson I."/>
            <person name="Woyke T."/>
        </authorList>
    </citation>
    <scope>NUCLEOTIDE SEQUENCE [LARGE SCALE GENOMIC DNA]</scope>
    <source>
        <strain evidence="8">DSM 18247 / JCM 13945 / KWC4</strain>
    </source>
</reference>
<dbReference type="Gene3D" id="1.10.443.10">
    <property type="entry name" value="Intergrase catalytic core"/>
    <property type="match status" value="1"/>
</dbReference>
<keyword evidence="2 4" id="KW-0238">DNA-binding</keyword>
<dbReference type="PROSITE" id="PS51898">
    <property type="entry name" value="TYR_RECOMBINASE"/>
    <property type="match status" value="1"/>
</dbReference>
<dbReference type="InterPro" id="IPR002104">
    <property type="entry name" value="Integrase_catalytic"/>
</dbReference>
<dbReference type="GO" id="GO:0003677">
    <property type="term" value="F:DNA binding"/>
    <property type="evidence" value="ECO:0007669"/>
    <property type="project" value="UniProtKB-UniRule"/>
</dbReference>
<dbReference type="InterPro" id="IPR050090">
    <property type="entry name" value="Tyrosine_recombinase_XerCD"/>
</dbReference>
<proteinExistence type="predicted"/>
<evidence type="ECO:0000256" key="2">
    <source>
        <dbReference type="ARBA" id="ARBA00023125"/>
    </source>
</evidence>
<gene>
    <name evidence="7" type="ordered locus">Theco_0072</name>
</gene>
<evidence type="ECO:0000256" key="1">
    <source>
        <dbReference type="ARBA" id="ARBA00022908"/>
    </source>
</evidence>
<dbReference type="GO" id="GO:0015074">
    <property type="term" value="P:DNA integration"/>
    <property type="evidence" value="ECO:0007669"/>
    <property type="project" value="UniProtKB-KW"/>
</dbReference>
<feature type="domain" description="Tyr recombinase" evidence="5">
    <location>
        <begin position="123"/>
        <end position="303"/>
    </location>
</feature>
<dbReference type="GO" id="GO:0006310">
    <property type="term" value="P:DNA recombination"/>
    <property type="evidence" value="ECO:0007669"/>
    <property type="project" value="UniProtKB-KW"/>
</dbReference>
<dbReference type="HOGENOM" id="CLU_027562_9_2_9"/>
<name>L0E7T6_THECK</name>
<dbReference type="RefSeq" id="WP_015253096.1">
    <property type="nucleotide sequence ID" value="NC_019897.1"/>
</dbReference>
<evidence type="ECO:0000256" key="3">
    <source>
        <dbReference type="ARBA" id="ARBA00023172"/>
    </source>
</evidence>
<dbReference type="InterPro" id="IPR044068">
    <property type="entry name" value="CB"/>
</dbReference>
<dbReference type="Proteomes" id="UP000010795">
    <property type="component" value="Chromosome"/>
</dbReference>
<dbReference type="InterPro" id="IPR004107">
    <property type="entry name" value="Integrase_SAM-like_N"/>
</dbReference>
<sequence length="327" mass="38313">MSTNSISFRGKQPRTNQTFNDLVMRFLQECRMRNLTKESLRRYNNGLKKFLKHLEAQQLNVNTLIPHDLTHQIIPAMLAEGLALRTVNCNICILKEFFKFLASDGWLKTNIAAELKPFKVQPSLTHTFTDEHLQRLFAQPDRSTFTGYRNYVMMLVLLDTGIRLKELADLRVTDIDFEEQSLRIQQGKGRKSRIVPIQRTCVWELKYYLQERGKLEHDYLWVNLDNEPFKASGIRIMISRYCRAAGIRDVQCSCHTFRHTMAKQYLLNGGDIFTLKSILGHERMETTEAYIELFSRDLQIQHEKFSPVEHLAKDFPSSIEESERSEF</sequence>
<keyword evidence="1" id="KW-0229">DNA integration</keyword>
<evidence type="ECO:0000313" key="7">
    <source>
        <dbReference type="EMBL" id="AGA56328.1"/>
    </source>
</evidence>
<dbReference type="PROSITE" id="PS51900">
    <property type="entry name" value="CB"/>
    <property type="match status" value="1"/>
</dbReference>
<dbReference type="OrthoDB" id="107900at2"/>
<dbReference type="Gene3D" id="1.10.150.130">
    <property type="match status" value="1"/>
</dbReference>